<organism evidence="3 4">
    <name type="scientific">Marssonina brunnea f. sp. multigermtubi (strain MB_m1)</name>
    <name type="common">Marssonina leaf spot fungus</name>
    <dbReference type="NCBI Taxonomy" id="1072389"/>
    <lineage>
        <taxon>Eukaryota</taxon>
        <taxon>Fungi</taxon>
        <taxon>Dikarya</taxon>
        <taxon>Ascomycota</taxon>
        <taxon>Pezizomycotina</taxon>
        <taxon>Leotiomycetes</taxon>
        <taxon>Helotiales</taxon>
        <taxon>Drepanopezizaceae</taxon>
        <taxon>Drepanopeziza</taxon>
    </lineage>
</organism>
<keyword evidence="1" id="KW-0175">Coiled coil</keyword>
<evidence type="ECO:0000256" key="1">
    <source>
        <dbReference type="SAM" id="Coils"/>
    </source>
</evidence>
<evidence type="ECO:0000313" key="4">
    <source>
        <dbReference type="Proteomes" id="UP000006753"/>
    </source>
</evidence>
<reference evidence="3 4" key="1">
    <citation type="journal article" date="2012" name="BMC Genomics">
        <title>Sequencing the genome of Marssonina brunnea reveals fungus-poplar co-evolution.</title>
        <authorList>
            <person name="Zhu S."/>
            <person name="Cao Y.-Z."/>
            <person name="Jiang C."/>
            <person name="Tan B.-Y."/>
            <person name="Wang Z."/>
            <person name="Feng S."/>
            <person name="Zhang L."/>
            <person name="Su X.-H."/>
            <person name="Brejova B."/>
            <person name="Vinar T."/>
            <person name="Xu M."/>
            <person name="Wang M.-X."/>
            <person name="Zhang S.-G."/>
            <person name="Huang M.-R."/>
            <person name="Wu R."/>
            <person name="Zhou Y."/>
        </authorList>
    </citation>
    <scope>NUCLEOTIDE SEQUENCE [LARGE SCALE GENOMIC DNA]</scope>
    <source>
        <strain evidence="3 4">MB_m1</strain>
    </source>
</reference>
<dbReference type="KEGG" id="mbe:MBM_05111"/>
<evidence type="ECO:0000256" key="2">
    <source>
        <dbReference type="SAM" id="MobiDB-lite"/>
    </source>
</evidence>
<dbReference type="HOGENOM" id="CLU_463857_0_0_1"/>
<feature type="region of interest" description="Disordered" evidence="2">
    <location>
        <begin position="79"/>
        <end position="111"/>
    </location>
</feature>
<dbReference type="AlphaFoldDB" id="K1WW30"/>
<name>K1WW30_MARBU</name>
<gene>
    <name evidence="3" type="ORF">MBM_05111</name>
</gene>
<feature type="region of interest" description="Disordered" evidence="2">
    <location>
        <begin position="204"/>
        <end position="332"/>
    </location>
</feature>
<dbReference type="Proteomes" id="UP000006753">
    <property type="component" value="Unassembled WGS sequence"/>
</dbReference>
<sequence>MAGTLSGRVFTICTEILAELEREKERVKELKARLKAARKEIGELKAVAAKGLTGGEGEVSKDGGGLEAGVIVIDDEDDEIDGDVDDYEDDDGSEGEGEDEGEDEGEAGGITHGDALGDFKMSLVVNGGLRLVIENRLGFVLAFYQRKLVSDPCVTLEFGVPGDSTRIPGVSKKVFNLWAHERNAELLHKISSLLYQTLHQTPQRKNMIDEPVKSRGLDSKKGAKRDREKDQKRDPKNRDKDTKREGSQTPSGKGSLNKVKKHDGNFEDIARSAVPRSSAFRDTPRVSEPIKKKKQHKPPLEFESVIPPKPPAPTQNTHRQPMHAASASTSSATKIMTAYTSPQDIEMAESQLRIQSLHGEERVRQEKWAIEKLSHHGACPAGYKWHPYNKGVDTRGRLLDGYRCRGGNHMITHAIVAGGRNDYYCSAANLAFLVQLQWQCTALSPLQTPPPMRYPGMQAPLGMIMVLGQQQFQQVQMQQPMHFIQQPGQPILLKFNLPLLLPLNSHKLHGLLPAMTSEKRSQESTPKIRAPHSLPFQQMGAPITTVLAPGDATNTRMLNYFNATYFQFLLRESRDTRRVSAMSLRCVV</sequence>
<feature type="coiled-coil region" evidence="1">
    <location>
        <begin position="13"/>
        <end position="47"/>
    </location>
</feature>
<protein>
    <submittedName>
        <fullName evidence="3">Uncharacterized protein</fullName>
    </submittedName>
</protein>
<keyword evidence="4" id="KW-1185">Reference proteome</keyword>
<accession>K1WW30</accession>
<dbReference type="InParanoid" id="K1WW30"/>
<evidence type="ECO:0000313" key="3">
    <source>
        <dbReference type="EMBL" id="EKD16642.1"/>
    </source>
</evidence>
<feature type="compositionally biased region" description="Acidic residues" evidence="2">
    <location>
        <begin position="79"/>
        <end position="106"/>
    </location>
</feature>
<feature type="compositionally biased region" description="Basic and acidic residues" evidence="2">
    <location>
        <begin position="206"/>
        <end position="246"/>
    </location>
</feature>
<dbReference type="OrthoDB" id="4746642at2759"/>
<proteinExistence type="predicted"/>
<dbReference type="EMBL" id="JH921438">
    <property type="protein sequence ID" value="EKD16642.1"/>
    <property type="molecule type" value="Genomic_DNA"/>
</dbReference>